<dbReference type="AlphaFoldDB" id="A0A812ZM90"/>
<gene>
    <name evidence="3" type="primary">phoD</name>
    <name evidence="3" type="ORF">SNEC2469_LOCUS25052</name>
</gene>
<dbReference type="Pfam" id="PF09423">
    <property type="entry name" value="PhoD"/>
    <property type="match status" value="1"/>
</dbReference>
<dbReference type="OrthoDB" id="44589at2759"/>
<dbReference type="Gene3D" id="2.60.40.380">
    <property type="entry name" value="Purple acid phosphatase-like, N-terminal"/>
    <property type="match status" value="1"/>
</dbReference>
<sequence length="492" mass="55094">MAPPLYAAGKISAYPFALGIASGDVTASSTVLWTRLAPRPLAINGGMPEQGVAVQWVLSQTPDMATIVRRGESMTQSAWAHSVHVEIDDLDAGREYWYQFRVAGHVSPIGRTKTLPSGNSAMNSARFVTASCQNYTHGHFVAYRHMVADNPDFVIHLGDYIYDTSFGETFRQHDTETAPTTLDDFRRRHALYKTDLDLQNAHAQIPFFLSIDNHDALEDNDPSKAQMRAAAYQAWYEHMPVRGYKAPGDNHFDIHRRIAVGNLAQISMLDSRQFRDTREICTGDYDPSYGFGNYRERCPAVFAEERTMLGKAQEDWLTSSISENSSTWNVLASPGPFLPFSYQHNGQDLRYIGAWDAYPANRQRVMDAFTRARSGHPLILSGDVHSFWALDGARAKQAGEQFPLVEFVTSAISANWPPPLAQPVTDNLPNNPQLTFYDPIYRGYLLHDVTSKAWTTSARGVEDMRDPQSAIRTLANFKVSHGKPGFHQDTEL</sequence>
<dbReference type="Gene3D" id="3.60.21.70">
    <property type="entry name" value="PhoD-like phosphatase"/>
    <property type="match status" value="1"/>
</dbReference>
<comment type="caution">
    <text evidence="3">The sequence shown here is derived from an EMBL/GenBank/DDBJ whole genome shotgun (WGS) entry which is preliminary data.</text>
</comment>
<dbReference type="InterPro" id="IPR029052">
    <property type="entry name" value="Metallo-depent_PP-like"/>
</dbReference>
<dbReference type="EMBL" id="CAJNJA010049029">
    <property type="protein sequence ID" value="CAE7835022.1"/>
    <property type="molecule type" value="Genomic_DNA"/>
</dbReference>
<dbReference type="InterPro" id="IPR052900">
    <property type="entry name" value="Phospholipid_Metab_Enz"/>
</dbReference>
<name>A0A812ZM90_9DINO</name>
<protein>
    <submittedName>
        <fullName evidence="3">PhoD protein</fullName>
    </submittedName>
</protein>
<dbReference type="InterPro" id="IPR018946">
    <property type="entry name" value="PhoD-like_MPP"/>
</dbReference>
<evidence type="ECO:0000313" key="4">
    <source>
        <dbReference type="Proteomes" id="UP000601435"/>
    </source>
</evidence>
<dbReference type="PANTHER" id="PTHR43606">
    <property type="entry name" value="PHOSPHATASE, PUTATIVE (AFU_ORTHOLOGUE AFUA_6G08710)-RELATED"/>
    <property type="match status" value="1"/>
</dbReference>
<evidence type="ECO:0000259" key="1">
    <source>
        <dbReference type="Pfam" id="PF09423"/>
    </source>
</evidence>
<feature type="domain" description="Phospholipase D N-terminal" evidence="2">
    <location>
        <begin position="18"/>
        <end position="114"/>
    </location>
</feature>
<feature type="domain" description="PhoD-like phosphatase metallophosphatase" evidence="1">
    <location>
        <begin position="127"/>
        <end position="457"/>
    </location>
</feature>
<keyword evidence="4" id="KW-1185">Reference proteome</keyword>
<dbReference type="InterPro" id="IPR038607">
    <property type="entry name" value="PhoD-like_sf"/>
</dbReference>
<dbReference type="InterPro" id="IPR032093">
    <property type="entry name" value="PhoD_N"/>
</dbReference>
<dbReference type="CDD" id="cd07389">
    <property type="entry name" value="MPP_PhoD"/>
    <property type="match status" value="1"/>
</dbReference>
<proteinExistence type="predicted"/>
<evidence type="ECO:0000259" key="2">
    <source>
        <dbReference type="Pfam" id="PF16655"/>
    </source>
</evidence>
<dbReference type="PANTHER" id="PTHR43606:SF2">
    <property type="entry name" value="ALKALINE PHOSPHATASE FAMILY PROTEIN (AFU_ORTHOLOGUE AFUA_5G03860)"/>
    <property type="match status" value="1"/>
</dbReference>
<reference evidence="3" key="1">
    <citation type="submission" date="2021-02" db="EMBL/GenBank/DDBJ databases">
        <authorList>
            <person name="Dougan E. K."/>
            <person name="Rhodes N."/>
            <person name="Thang M."/>
            <person name="Chan C."/>
        </authorList>
    </citation>
    <scope>NUCLEOTIDE SEQUENCE</scope>
</reference>
<dbReference type="SUPFAM" id="SSF56300">
    <property type="entry name" value="Metallo-dependent phosphatases"/>
    <property type="match status" value="1"/>
</dbReference>
<accession>A0A812ZM90</accession>
<dbReference type="Pfam" id="PF16655">
    <property type="entry name" value="PhoD_N"/>
    <property type="match status" value="1"/>
</dbReference>
<evidence type="ECO:0000313" key="3">
    <source>
        <dbReference type="EMBL" id="CAE7835022.1"/>
    </source>
</evidence>
<organism evidence="3 4">
    <name type="scientific">Symbiodinium necroappetens</name>
    <dbReference type="NCBI Taxonomy" id="1628268"/>
    <lineage>
        <taxon>Eukaryota</taxon>
        <taxon>Sar</taxon>
        <taxon>Alveolata</taxon>
        <taxon>Dinophyceae</taxon>
        <taxon>Suessiales</taxon>
        <taxon>Symbiodiniaceae</taxon>
        <taxon>Symbiodinium</taxon>
    </lineage>
</organism>
<dbReference type="Proteomes" id="UP000601435">
    <property type="component" value="Unassembled WGS sequence"/>
</dbReference>